<protein>
    <recommendedName>
        <fullName evidence="2">DUF1648 domain-containing protein</fullName>
    </recommendedName>
</protein>
<feature type="transmembrane region" description="Helical" evidence="1">
    <location>
        <begin position="20"/>
        <end position="40"/>
    </location>
</feature>
<keyword evidence="1" id="KW-1133">Transmembrane helix</keyword>
<dbReference type="RefSeq" id="WP_324690634.1">
    <property type="nucleotide sequence ID" value="NZ_BAABCR010000013.1"/>
</dbReference>
<name>A0ABP7TMQ4_9FLAO</name>
<proteinExistence type="predicted"/>
<keyword evidence="1" id="KW-0472">Membrane</keyword>
<evidence type="ECO:0000313" key="3">
    <source>
        <dbReference type="EMBL" id="GAA4028614.1"/>
    </source>
</evidence>
<feature type="transmembrane region" description="Helical" evidence="1">
    <location>
        <begin position="113"/>
        <end position="136"/>
    </location>
</feature>
<dbReference type="InterPro" id="IPR012867">
    <property type="entry name" value="DUF1648"/>
</dbReference>
<sequence>MATSDRPILKLSLTPFDRSVEVLGLLVLIGFWIFTINYYGLLPEVIPTHFGGGGKPDGFGSKEAILGLPIVSTVLYVMLTVFSRFPHKMNYTVTITEANAEVQYRIMTRMIRVLKVFVLFVFFTLDYKTVQIALAWPDVLGRWFLLLLFAMIFGPLFYFLIQLSKNS</sequence>
<reference evidence="4" key="1">
    <citation type="journal article" date="2019" name="Int. J. Syst. Evol. Microbiol.">
        <title>The Global Catalogue of Microorganisms (GCM) 10K type strain sequencing project: providing services to taxonomists for standard genome sequencing and annotation.</title>
        <authorList>
            <consortium name="The Broad Institute Genomics Platform"/>
            <consortium name="The Broad Institute Genome Sequencing Center for Infectious Disease"/>
            <person name="Wu L."/>
            <person name="Ma J."/>
        </authorList>
    </citation>
    <scope>NUCLEOTIDE SEQUENCE [LARGE SCALE GENOMIC DNA]</scope>
    <source>
        <strain evidence="4">JCM 17064</strain>
    </source>
</reference>
<gene>
    <name evidence="3" type="ORF">GCM10022386_10340</name>
</gene>
<dbReference type="Proteomes" id="UP001500968">
    <property type="component" value="Unassembled WGS sequence"/>
</dbReference>
<keyword evidence="1" id="KW-0812">Transmembrane</keyword>
<feature type="transmembrane region" description="Helical" evidence="1">
    <location>
        <begin position="142"/>
        <end position="161"/>
    </location>
</feature>
<comment type="caution">
    <text evidence="3">The sequence shown here is derived from an EMBL/GenBank/DDBJ whole genome shotgun (WGS) entry which is preliminary data.</text>
</comment>
<dbReference type="Pfam" id="PF07853">
    <property type="entry name" value="DUF1648"/>
    <property type="match status" value="1"/>
</dbReference>
<feature type="transmembrane region" description="Helical" evidence="1">
    <location>
        <begin position="64"/>
        <end position="82"/>
    </location>
</feature>
<evidence type="ECO:0000313" key="4">
    <source>
        <dbReference type="Proteomes" id="UP001500968"/>
    </source>
</evidence>
<dbReference type="EMBL" id="BAABCR010000013">
    <property type="protein sequence ID" value="GAA4028614.1"/>
    <property type="molecule type" value="Genomic_DNA"/>
</dbReference>
<organism evidence="3 4">
    <name type="scientific">Flavobacterium cheonhonense</name>
    <dbReference type="NCBI Taxonomy" id="706185"/>
    <lineage>
        <taxon>Bacteria</taxon>
        <taxon>Pseudomonadati</taxon>
        <taxon>Bacteroidota</taxon>
        <taxon>Flavobacteriia</taxon>
        <taxon>Flavobacteriales</taxon>
        <taxon>Flavobacteriaceae</taxon>
        <taxon>Flavobacterium</taxon>
    </lineage>
</organism>
<feature type="domain" description="DUF1648" evidence="2">
    <location>
        <begin position="27"/>
        <end position="71"/>
    </location>
</feature>
<evidence type="ECO:0000259" key="2">
    <source>
        <dbReference type="Pfam" id="PF07853"/>
    </source>
</evidence>
<accession>A0ABP7TMQ4</accession>
<evidence type="ECO:0000256" key="1">
    <source>
        <dbReference type="SAM" id="Phobius"/>
    </source>
</evidence>
<keyword evidence="4" id="KW-1185">Reference proteome</keyword>